<gene>
    <name evidence="2" type="ORF">P43SY_005267</name>
</gene>
<organism evidence="2 3">
    <name type="scientific">Pythium insidiosum</name>
    <name type="common">Pythiosis disease agent</name>
    <dbReference type="NCBI Taxonomy" id="114742"/>
    <lineage>
        <taxon>Eukaryota</taxon>
        <taxon>Sar</taxon>
        <taxon>Stramenopiles</taxon>
        <taxon>Oomycota</taxon>
        <taxon>Peronosporomycetes</taxon>
        <taxon>Pythiales</taxon>
        <taxon>Pythiaceae</taxon>
        <taxon>Pythium</taxon>
    </lineage>
</organism>
<evidence type="ECO:0000313" key="2">
    <source>
        <dbReference type="EMBL" id="KAJ0399661.1"/>
    </source>
</evidence>
<feature type="transmembrane region" description="Helical" evidence="1">
    <location>
        <begin position="395"/>
        <end position="419"/>
    </location>
</feature>
<accession>A0AAD5Q5T1</accession>
<dbReference type="AlphaFoldDB" id="A0AAD5Q5T1"/>
<dbReference type="EMBL" id="JAKCXM010000175">
    <property type="protein sequence ID" value="KAJ0399661.1"/>
    <property type="molecule type" value="Genomic_DNA"/>
</dbReference>
<evidence type="ECO:0000313" key="3">
    <source>
        <dbReference type="Proteomes" id="UP001209570"/>
    </source>
</evidence>
<keyword evidence="1" id="KW-0472">Membrane</keyword>
<reference evidence="2" key="1">
    <citation type="submission" date="2021-12" db="EMBL/GenBank/DDBJ databases">
        <title>Prjna785345.</title>
        <authorList>
            <person name="Rujirawat T."/>
            <person name="Krajaejun T."/>
        </authorList>
    </citation>
    <scope>NUCLEOTIDE SEQUENCE</scope>
    <source>
        <strain evidence="2">Pi057C3</strain>
    </source>
</reference>
<dbReference type="Proteomes" id="UP001209570">
    <property type="component" value="Unassembled WGS sequence"/>
</dbReference>
<keyword evidence="1" id="KW-1133">Transmembrane helix</keyword>
<keyword evidence="1" id="KW-0812">Transmembrane</keyword>
<proteinExistence type="predicted"/>
<feature type="transmembrane region" description="Helical" evidence="1">
    <location>
        <begin position="529"/>
        <end position="547"/>
    </location>
</feature>
<evidence type="ECO:0000256" key="1">
    <source>
        <dbReference type="SAM" id="Phobius"/>
    </source>
</evidence>
<comment type="caution">
    <text evidence="2">The sequence shown here is derived from an EMBL/GenBank/DDBJ whole genome shotgun (WGS) entry which is preliminary data.</text>
</comment>
<sequence length="860" mass="96033">MSSPNEPSTRPSLLSGTSFRLPRMRRLSEQAAVRKREVVDDNVRLDAVLALCCCGMRRRKKYVATRPQDDSGVSSATIPPPETRLSVGQGLQLVQRIAVLLAALVYIAVSLRASLATLKILQQRPLPPIPMQPDETMLMRHWVGGATVRDSPLVTSALDQVVAPLDGTVYLQSQDTFSFLGCANVPQFDRVLYGNAYLRSVFQTLVRDAAYNLTFLNEIELIAPVVDCSFGPLLTGDQHVLRAFFLVRQIAQPERMSLLPFSYSMQDYSIPKQNQHGPAGLGTIGVIEDMRVQSVAQHIVFSQGYPFAGLKFQVYSYVGESAGHEWIIQSIPANLVLESPKVVVTSSKVGFYIGTTTEQSNMMSRRWEVDRTDPVAAISKWRWDGGPVVFDSWGWVHYVHLLFAADTVIGLIVLFVIIARKLRQGYVWIGDAFMSISTSLFRRGRLEDLAALRSTLTGFEIATGAALQQRLGVVCDYDNCIYIKGVKYASADGIYCSGYVILGGKWLLATRDLLPLILMKLLRFRFKNIYVYIATSVQTTVASLKVLRGMRNPPMRFEAYETTNILGFVGNGLLRDSPLVMGPLQNDTTPRRFTVYLESNGVFSFTKCSTPKFDAWVNGNSLLRLAMLTLIRDASMQDFKIPQQNERGPMGFGHHQYIKDMREPKVYKSHFSGAPGYPFEPAMSHVFEPLGINDEGCTVGYVVQERIDPAFAVVVFEIFFAQRLAIIKWFPSVLKTVKDYARMDQQLGRTLTLFEIATGAELQSRFGIVADYDNCIIIKGMKYASADGIFCNGFVIARGKYLVATSDILAIIVLKLTRVRLKNVFIFEVTGNSVQQTARLVYPDTLSWSDLTHLNITILS</sequence>
<protein>
    <submittedName>
        <fullName evidence="2">Uncharacterized protein</fullName>
    </submittedName>
</protein>
<name>A0AAD5Q5T1_PYTIN</name>
<keyword evidence="3" id="KW-1185">Reference proteome</keyword>